<keyword evidence="4" id="KW-0805">Transcription regulation</keyword>
<protein>
    <submittedName>
        <fullName evidence="10">Acidic leucine-rich nuclear phosphoprotein 32-related protein 2</fullName>
    </submittedName>
</protein>
<dbReference type="PROSITE" id="PS50982">
    <property type="entry name" value="MBD"/>
    <property type="match status" value="2"/>
</dbReference>
<dbReference type="Proteomes" id="UP000251960">
    <property type="component" value="Chromosome 3"/>
</dbReference>
<sequence length="436" mass="48474">MAAAADGEDDAAWERAISTATKSTLAPKTLTLDGAVKSSMGGLPSAALLKRFVASLEELSVARAHLSSLTGLPRLPALRRLSLPDNRLSGAAALAAVAEACGATMCHLDLGNNRFAEVQELAPLAGVRVESLDLFQCPVTKVKEYREEVFTLIASLKYLDGADAEGNERLETDSQPQRQHEWLPKGWVMEVRAGGEKEDKMYKFYVHSITGLRLLSKQDVLLYINEAKVSGCDTNGQRDTTSEDNILSKVDFRPSGLPEGWVKELVYRKTKEGLIRRDPYYTDPVSSYTFHTLKSASSFLETGKVSERAFIQRTSVHDLYSFEISADMHESLPNKLGINEKPYQEPTKSWRFVSISKHQETRCNLKEDDTPAYLINAKDPGKYIDGNGFMKLLKPALSDDLPDIKTEGSRVVELKGKYRSFLSSKFDQCLPEEFSF</sequence>
<evidence type="ECO:0000313" key="11">
    <source>
        <dbReference type="Proteomes" id="UP000251960"/>
    </source>
</evidence>
<dbReference type="InterPro" id="IPR032675">
    <property type="entry name" value="LRR_dom_sf"/>
</dbReference>
<proteinExistence type="inferred from homology"/>
<keyword evidence="3" id="KW-0677">Repeat</keyword>
<dbReference type="PANTHER" id="PTHR34067">
    <property type="entry name" value="OS04G0193200 PROTEIN"/>
    <property type="match status" value="1"/>
</dbReference>
<feature type="domain" description="MBD" evidence="9">
    <location>
        <begin position="173"/>
        <end position="245"/>
    </location>
</feature>
<name>A0A3L6FKQ5_MAIZE</name>
<dbReference type="FunFam" id="3.80.10.10:FF:000131">
    <property type="entry name" value="acidic leucine-rich nuclear phosphoprotein 32-related protein-like"/>
    <property type="match status" value="1"/>
</dbReference>
<dbReference type="GO" id="GO:0005634">
    <property type="term" value="C:nucleus"/>
    <property type="evidence" value="ECO:0007669"/>
    <property type="project" value="UniProtKB-SubCell"/>
</dbReference>
<evidence type="ECO:0000256" key="6">
    <source>
        <dbReference type="ARBA" id="ARBA00023163"/>
    </source>
</evidence>
<dbReference type="InterPro" id="IPR001739">
    <property type="entry name" value="Methyl_CpG_DNA-bd"/>
</dbReference>
<evidence type="ECO:0000256" key="2">
    <source>
        <dbReference type="ARBA" id="ARBA00022614"/>
    </source>
</evidence>
<gene>
    <name evidence="10" type="primary">Os03g0668900_5</name>
    <name evidence="10" type="ORF">Zm00014a_044489</name>
</gene>
<dbReference type="InterPro" id="IPR038945">
    <property type="entry name" value="MBD13-like"/>
</dbReference>
<dbReference type="InterPro" id="IPR016177">
    <property type="entry name" value="DNA-bd_dom_sf"/>
</dbReference>
<dbReference type="ExpressionAtlas" id="A0A3L6FKQ5">
    <property type="expression patterns" value="baseline and differential"/>
</dbReference>
<keyword evidence="7" id="KW-0539">Nucleus</keyword>
<evidence type="ECO:0000256" key="7">
    <source>
        <dbReference type="ARBA" id="ARBA00023242"/>
    </source>
</evidence>
<evidence type="ECO:0000256" key="8">
    <source>
        <dbReference type="ARBA" id="ARBA00025777"/>
    </source>
</evidence>
<evidence type="ECO:0000259" key="9">
    <source>
        <dbReference type="PROSITE" id="PS50982"/>
    </source>
</evidence>
<dbReference type="PANTHER" id="PTHR34067:SF25">
    <property type="entry name" value="OS04G0193200 PROTEIN"/>
    <property type="match status" value="1"/>
</dbReference>
<evidence type="ECO:0000256" key="5">
    <source>
        <dbReference type="ARBA" id="ARBA00023125"/>
    </source>
</evidence>
<evidence type="ECO:0000313" key="10">
    <source>
        <dbReference type="EMBL" id="PWZ33814.1"/>
    </source>
</evidence>
<dbReference type="SUPFAM" id="SSF54171">
    <property type="entry name" value="DNA-binding domain"/>
    <property type="match status" value="2"/>
</dbReference>
<dbReference type="EMBL" id="NCVQ01000004">
    <property type="protein sequence ID" value="PWZ33814.1"/>
    <property type="molecule type" value="Genomic_DNA"/>
</dbReference>
<dbReference type="SUPFAM" id="SSF52058">
    <property type="entry name" value="L domain-like"/>
    <property type="match status" value="1"/>
</dbReference>
<keyword evidence="2" id="KW-0433">Leucine-rich repeat</keyword>
<evidence type="ECO:0000256" key="1">
    <source>
        <dbReference type="ARBA" id="ARBA00004123"/>
    </source>
</evidence>
<keyword evidence="6" id="KW-0804">Transcription</keyword>
<comment type="similarity">
    <text evidence="8">Belongs to the ANP32 family.</text>
</comment>
<organism evidence="10 11">
    <name type="scientific">Zea mays</name>
    <name type="common">Maize</name>
    <dbReference type="NCBI Taxonomy" id="4577"/>
    <lineage>
        <taxon>Eukaryota</taxon>
        <taxon>Viridiplantae</taxon>
        <taxon>Streptophyta</taxon>
        <taxon>Embryophyta</taxon>
        <taxon>Tracheophyta</taxon>
        <taxon>Spermatophyta</taxon>
        <taxon>Magnoliopsida</taxon>
        <taxon>Liliopsida</taxon>
        <taxon>Poales</taxon>
        <taxon>Poaceae</taxon>
        <taxon>PACMAD clade</taxon>
        <taxon>Panicoideae</taxon>
        <taxon>Andropogonodae</taxon>
        <taxon>Andropogoneae</taxon>
        <taxon>Tripsacinae</taxon>
        <taxon>Zea</taxon>
    </lineage>
</organism>
<dbReference type="GO" id="GO:0003677">
    <property type="term" value="F:DNA binding"/>
    <property type="evidence" value="ECO:0007669"/>
    <property type="project" value="UniProtKB-KW"/>
</dbReference>
<evidence type="ECO:0000256" key="4">
    <source>
        <dbReference type="ARBA" id="ARBA00023015"/>
    </source>
</evidence>
<dbReference type="Gene3D" id="3.80.10.10">
    <property type="entry name" value="Ribonuclease Inhibitor"/>
    <property type="match status" value="1"/>
</dbReference>
<keyword evidence="5" id="KW-0238">DNA-binding</keyword>
<dbReference type="Gene3D" id="3.30.890.10">
    <property type="entry name" value="Methyl-cpg-binding Protein 2, Chain A"/>
    <property type="match status" value="2"/>
</dbReference>
<reference evidence="10 11" key="1">
    <citation type="journal article" date="2018" name="Nat. Genet.">
        <title>Extensive intraspecific gene order and gene structural variations between Mo17 and other maize genomes.</title>
        <authorList>
            <person name="Sun S."/>
            <person name="Zhou Y."/>
            <person name="Chen J."/>
            <person name="Shi J."/>
            <person name="Zhao H."/>
            <person name="Zhao H."/>
            <person name="Song W."/>
            <person name="Zhang M."/>
            <person name="Cui Y."/>
            <person name="Dong X."/>
            <person name="Liu H."/>
            <person name="Ma X."/>
            <person name="Jiao Y."/>
            <person name="Wang B."/>
            <person name="Wei X."/>
            <person name="Stein J.C."/>
            <person name="Glaubitz J.C."/>
            <person name="Lu F."/>
            <person name="Yu G."/>
            <person name="Liang C."/>
            <person name="Fengler K."/>
            <person name="Li B."/>
            <person name="Rafalski A."/>
            <person name="Schnable P.S."/>
            <person name="Ware D.H."/>
            <person name="Buckler E.S."/>
            <person name="Lai J."/>
        </authorList>
    </citation>
    <scope>NUCLEOTIDE SEQUENCE [LARGE SCALE GENOMIC DNA]</scope>
    <source>
        <strain evidence="11">cv. Missouri 17</strain>
        <tissue evidence="10">Seedling</tissue>
    </source>
</reference>
<accession>A0A3L6FKQ5</accession>
<evidence type="ECO:0000256" key="3">
    <source>
        <dbReference type="ARBA" id="ARBA00022737"/>
    </source>
</evidence>
<comment type="subcellular location">
    <subcellularLocation>
        <location evidence="1">Nucleus</location>
    </subcellularLocation>
</comment>
<dbReference type="AlphaFoldDB" id="A0A3L6FKQ5"/>
<comment type="caution">
    <text evidence="10">The sequence shown here is derived from an EMBL/GenBank/DDBJ whole genome shotgun (WGS) entry which is preliminary data.</text>
</comment>
<feature type="domain" description="MBD" evidence="9">
    <location>
        <begin position="247"/>
        <end position="329"/>
    </location>
</feature>